<reference evidence="14 15" key="1">
    <citation type="journal article" date="2011" name="Proc. Natl. Acad. Sci. U.S.A.">
        <title>Evolutionary erosion of yeast sex chromosomes by mating-type switching accidents.</title>
        <authorList>
            <person name="Gordon J.L."/>
            <person name="Armisen D."/>
            <person name="Proux-Wera E."/>
            <person name="Oheigeartaigh S.S."/>
            <person name="Byrne K.P."/>
            <person name="Wolfe K.H."/>
        </authorList>
    </citation>
    <scope>NUCLEOTIDE SEQUENCE [LARGE SCALE GENOMIC DNA]</scope>
    <source>
        <strain evidence="15">ATCC 22294 / BCRC 22015 / CBS 2517 / CECT 1963 / NBRC 1671 / NRRL Y-8276</strain>
    </source>
</reference>
<dbReference type="HOGENOM" id="CLU_025072_1_0_1"/>
<keyword evidence="5" id="KW-0698">rRNA processing</keyword>
<keyword evidence="4" id="KW-0690">Ribosome biogenesis</keyword>
<keyword evidence="9" id="KW-0687">Ribonucleoprotein</keyword>
<evidence type="ECO:0000256" key="6">
    <source>
        <dbReference type="ARBA" id="ARBA00022553"/>
    </source>
</evidence>
<feature type="region of interest" description="Disordered" evidence="13">
    <location>
        <begin position="237"/>
        <end position="346"/>
    </location>
</feature>
<evidence type="ECO:0000256" key="2">
    <source>
        <dbReference type="ARBA" id="ARBA00009801"/>
    </source>
</evidence>
<dbReference type="KEGG" id="kaf:KAFR_0J02110"/>
<name>H2B0X5_KAZAF</name>
<evidence type="ECO:0000256" key="10">
    <source>
        <dbReference type="ARBA" id="ARBA00054735"/>
    </source>
</evidence>
<dbReference type="InterPro" id="IPR040309">
    <property type="entry name" value="Naf1"/>
</dbReference>
<feature type="region of interest" description="Disordered" evidence="13">
    <location>
        <begin position="384"/>
        <end position="471"/>
    </location>
</feature>
<evidence type="ECO:0000256" key="1">
    <source>
        <dbReference type="ARBA" id="ARBA00004123"/>
    </source>
</evidence>
<dbReference type="InterPro" id="IPR009000">
    <property type="entry name" value="Transl_B-barrel_sf"/>
</dbReference>
<dbReference type="OrthoDB" id="21550at2759"/>
<gene>
    <name evidence="14" type="primary">KAFR0J02110</name>
    <name evidence="14" type="ORF">KAFR_0J02110</name>
</gene>
<evidence type="ECO:0000256" key="7">
    <source>
        <dbReference type="ARBA" id="ARBA00022884"/>
    </source>
</evidence>
<comment type="subunit">
    <text evidence="11">During assembly of the complex, component of the small nucleolar ribonucleoprotein particles containing H/ACA-type snoRNAs (H/ACA snoRNPs) which contains CBF5, NAF1, NHP2 and NOP10 proteins. Interacts with SHQ1. Interacts directly with CBF5. Interacts with hyperphosphorylated C-terminal domain (CTD) of RNA polymerase II large subunit (RPB1).</text>
</comment>
<feature type="compositionally biased region" description="Polar residues" evidence="13">
    <location>
        <begin position="455"/>
        <end position="464"/>
    </location>
</feature>
<dbReference type="GeneID" id="13883925"/>
<feature type="compositionally biased region" description="Polar residues" evidence="13">
    <location>
        <begin position="275"/>
        <end position="284"/>
    </location>
</feature>
<feature type="compositionally biased region" description="Acidic residues" evidence="13">
    <location>
        <begin position="241"/>
        <end position="258"/>
    </location>
</feature>
<dbReference type="Gene3D" id="2.40.10.230">
    <property type="entry name" value="Probable tRNA pseudouridine synthase domain"/>
    <property type="match status" value="1"/>
</dbReference>
<evidence type="ECO:0000256" key="3">
    <source>
        <dbReference type="ARBA" id="ARBA00021438"/>
    </source>
</evidence>
<feature type="compositionally biased region" description="Low complexity" evidence="13">
    <location>
        <begin position="427"/>
        <end position="454"/>
    </location>
</feature>
<dbReference type="eggNOG" id="KOG2236">
    <property type="taxonomic scope" value="Eukaryota"/>
</dbReference>
<organism evidence="14 15">
    <name type="scientific">Kazachstania africana (strain ATCC 22294 / BCRC 22015 / CBS 2517 / CECT 1963 / NBRC 1671 / NRRL Y-8276)</name>
    <name type="common">Yeast</name>
    <name type="synonym">Kluyveromyces africanus</name>
    <dbReference type="NCBI Taxonomy" id="1071382"/>
    <lineage>
        <taxon>Eukaryota</taxon>
        <taxon>Fungi</taxon>
        <taxon>Dikarya</taxon>
        <taxon>Ascomycota</taxon>
        <taxon>Saccharomycotina</taxon>
        <taxon>Saccharomycetes</taxon>
        <taxon>Saccharomycetales</taxon>
        <taxon>Saccharomycetaceae</taxon>
        <taxon>Kazachstania</taxon>
    </lineage>
</organism>
<dbReference type="Pfam" id="PF04410">
    <property type="entry name" value="Gar1"/>
    <property type="match status" value="1"/>
</dbReference>
<dbReference type="GO" id="GO:0000493">
    <property type="term" value="P:box H/ACA snoRNP assembly"/>
    <property type="evidence" value="ECO:0007669"/>
    <property type="project" value="EnsemblFungi"/>
</dbReference>
<dbReference type="FunCoup" id="H2B0X5">
    <property type="interactions" value="472"/>
</dbReference>
<comment type="similarity">
    <text evidence="2">Belongs to the NAF1 family.</text>
</comment>
<dbReference type="EMBL" id="HE650830">
    <property type="protein sequence ID" value="CCF60275.1"/>
    <property type="molecule type" value="Genomic_DNA"/>
</dbReference>
<dbReference type="GO" id="GO:0005654">
    <property type="term" value="C:nucleoplasm"/>
    <property type="evidence" value="ECO:0007669"/>
    <property type="project" value="EnsemblFungi"/>
</dbReference>
<evidence type="ECO:0000256" key="5">
    <source>
        <dbReference type="ARBA" id="ARBA00022552"/>
    </source>
</evidence>
<keyword evidence="15" id="KW-1185">Reference proteome</keyword>
<dbReference type="InterPro" id="IPR038664">
    <property type="entry name" value="Gar1/Naf1_Cbf5-bd_sf"/>
</dbReference>
<dbReference type="InParanoid" id="H2B0X5"/>
<keyword evidence="8" id="KW-0539">Nucleus</keyword>
<evidence type="ECO:0000256" key="4">
    <source>
        <dbReference type="ARBA" id="ARBA00022517"/>
    </source>
</evidence>
<dbReference type="RefSeq" id="XP_003959410.1">
    <property type="nucleotide sequence ID" value="XM_003959361.1"/>
</dbReference>
<dbReference type="GO" id="GO:0003723">
    <property type="term" value="F:RNA binding"/>
    <property type="evidence" value="ECO:0007669"/>
    <property type="project" value="UniProtKB-KW"/>
</dbReference>
<dbReference type="GO" id="GO:0001522">
    <property type="term" value="P:pseudouridine synthesis"/>
    <property type="evidence" value="ECO:0007669"/>
    <property type="project" value="InterPro"/>
</dbReference>
<dbReference type="GO" id="GO:0006364">
    <property type="term" value="P:rRNA processing"/>
    <property type="evidence" value="ECO:0007669"/>
    <property type="project" value="UniProtKB-KW"/>
</dbReference>
<proteinExistence type="inferred from homology"/>
<feature type="compositionally biased region" description="Basic residues" evidence="13">
    <location>
        <begin position="262"/>
        <end position="274"/>
    </location>
</feature>
<evidence type="ECO:0000256" key="12">
    <source>
        <dbReference type="ARBA" id="ARBA00076743"/>
    </source>
</evidence>
<evidence type="ECO:0000256" key="11">
    <source>
        <dbReference type="ARBA" id="ARBA00065983"/>
    </source>
</evidence>
<feature type="compositionally biased region" description="Acidic residues" evidence="13">
    <location>
        <begin position="26"/>
        <end position="36"/>
    </location>
</feature>
<dbReference type="AlphaFoldDB" id="H2B0X5"/>
<keyword evidence="6" id="KW-0597">Phosphoprotein</keyword>
<comment type="function">
    <text evidence="10">RNA-binding protein required for the maturation of box H/ACA snoRNPs complex and ribosome biogenesis. During assembly of the H/ACA snoRNPs complex, it associates with the complex and disappears during maturation of the complex and is replaced by GAR1 to yield mature H/ACA snoRNPs complex. Acts as a competitive binder for CBF5 probably required to prevent non-cognate RNAs from being loaded during transport of the particle by inducing a non-productive conformation of CBF5.</text>
</comment>
<evidence type="ECO:0000256" key="8">
    <source>
        <dbReference type="ARBA" id="ARBA00023242"/>
    </source>
</evidence>
<dbReference type="STRING" id="1071382.H2B0X5"/>
<dbReference type="FunFam" id="2.40.10.230:FF:000002">
    <property type="entry name" value="H/ACA ribonucleoprotein complex non-core subunit NAF1"/>
    <property type="match status" value="1"/>
</dbReference>
<dbReference type="Proteomes" id="UP000005220">
    <property type="component" value="Chromosome 10"/>
</dbReference>
<dbReference type="GO" id="GO:0005732">
    <property type="term" value="C:sno(s)RNA-containing ribonucleoprotein complex"/>
    <property type="evidence" value="ECO:0007669"/>
    <property type="project" value="InterPro"/>
</dbReference>
<feature type="region of interest" description="Disordered" evidence="13">
    <location>
        <begin position="17"/>
        <end position="115"/>
    </location>
</feature>
<accession>H2B0X5</accession>
<dbReference type="SUPFAM" id="SSF50447">
    <property type="entry name" value="Translation proteins"/>
    <property type="match status" value="1"/>
</dbReference>
<evidence type="ECO:0000313" key="14">
    <source>
        <dbReference type="EMBL" id="CCF60275.1"/>
    </source>
</evidence>
<comment type="subcellular location">
    <subcellularLocation>
        <location evidence="1">Nucleus</location>
    </subcellularLocation>
</comment>
<sequence length="471" mass="53515">MSEDLFSQALQNKNEVLNLELPKDDIDVDEISDSDSESGKVIADSKQVLSEDSEERVDSSSGTDESSDDSSEEQSSSDDDSEVEGDQEVEGDEEEEEEEEEEAGASGPIRSKHELTEEPLIEIPDDYKVDPNTNISEAGSIQSLFENNVIIHSNMSGERRVLKEGSIFCLEDRNVIGTLSEVFGPLQNPFYRVSFKSSRTDIKKLVEENTGKKVYIVVADATWVDTFELKRFKGTDASNNFDEELPEEEQEFSDDEQEALFKKKKKADKKRKKNTGSSSKNVESQAKKPKASWNNSSNLPQIKPPMGMVSHGYKSRNNRESNQTHRNQIPNRQQETYQHSSNNHPALQQPAYNAYQQQSMPMPPFQQPLHQFNNPYGQQPMPMANQFIPPQPQYPYQQHFPNQPPHMGQSLPPHGQYNGLQPPLPQPQQQQQNLQQVYQLHQLLMQQQQQQSQQHNHPTGSQPPHNDAPPY</sequence>
<keyword evidence="7" id="KW-0694">RNA-binding</keyword>
<feature type="compositionally biased region" description="Polar residues" evidence="13">
    <location>
        <begin position="324"/>
        <end position="346"/>
    </location>
</feature>
<feature type="compositionally biased region" description="Acidic residues" evidence="13">
    <location>
        <begin position="65"/>
        <end position="103"/>
    </location>
</feature>
<evidence type="ECO:0000256" key="9">
    <source>
        <dbReference type="ARBA" id="ARBA00023274"/>
    </source>
</evidence>
<evidence type="ECO:0000313" key="15">
    <source>
        <dbReference type="Proteomes" id="UP000005220"/>
    </source>
</evidence>
<protein>
    <recommendedName>
        <fullName evidence="3">H/ACA ribonucleoprotein complex non-core subunit NAF1</fullName>
    </recommendedName>
    <alternativeName>
        <fullName evidence="12">Nuclear assembly factor 1</fullName>
    </alternativeName>
</protein>
<evidence type="ECO:0000256" key="13">
    <source>
        <dbReference type="SAM" id="MobiDB-lite"/>
    </source>
</evidence>
<dbReference type="InterPro" id="IPR007504">
    <property type="entry name" value="H/ACA_rnp_Gar1/Naf1"/>
</dbReference>
<dbReference type="PANTHER" id="PTHR31633">
    <property type="entry name" value="H/ACA RIBONUCLEOPROTEIN COMPLEX NON-CORE SUBUNIT NAF1"/>
    <property type="match status" value="1"/>
</dbReference>
<dbReference type="PANTHER" id="PTHR31633:SF1">
    <property type="entry name" value="H_ACA RIBONUCLEOPROTEIN COMPLEX NON-CORE SUBUNIT NAF1"/>
    <property type="match status" value="1"/>
</dbReference>